<evidence type="ECO:0000259" key="1">
    <source>
        <dbReference type="PROSITE" id="PS51733"/>
    </source>
</evidence>
<keyword evidence="2" id="KW-0012">Acyltransferase</keyword>
<name>A0A377NG96_9GAMM</name>
<dbReference type="AlphaFoldDB" id="A0A377NG96"/>
<evidence type="ECO:0000313" key="2">
    <source>
        <dbReference type="EMBL" id="STQ45794.1"/>
    </source>
</evidence>
<dbReference type="PROSITE" id="PS51733">
    <property type="entry name" value="BPL_LPL_CATALYTIC"/>
    <property type="match status" value="1"/>
</dbReference>
<gene>
    <name evidence="2" type="primary">lipB_1</name>
    <name evidence="2" type="ORF">NCTC12157_03543</name>
</gene>
<organism evidence="2 3">
    <name type="scientific">Ewingella americana</name>
    <dbReference type="NCBI Taxonomy" id="41202"/>
    <lineage>
        <taxon>Bacteria</taxon>
        <taxon>Pseudomonadati</taxon>
        <taxon>Pseudomonadota</taxon>
        <taxon>Gammaproteobacteria</taxon>
        <taxon>Enterobacterales</taxon>
        <taxon>Yersiniaceae</taxon>
        <taxon>Ewingella</taxon>
    </lineage>
</organism>
<dbReference type="GO" id="GO:0033819">
    <property type="term" value="F:lipoyl(octanoyl) transferase activity"/>
    <property type="evidence" value="ECO:0007669"/>
    <property type="project" value="UniProtKB-EC"/>
</dbReference>
<evidence type="ECO:0000313" key="3">
    <source>
        <dbReference type="Proteomes" id="UP000254304"/>
    </source>
</evidence>
<reference evidence="2 3" key="1">
    <citation type="submission" date="2018-06" db="EMBL/GenBank/DDBJ databases">
        <authorList>
            <consortium name="Pathogen Informatics"/>
            <person name="Doyle S."/>
        </authorList>
    </citation>
    <scope>NUCLEOTIDE SEQUENCE [LARGE SCALE GENOMIC DNA]</scope>
    <source>
        <strain evidence="2 3">NCTC12157</strain>
    </source>
</reference>
<dbReference type="Proteomes" id="UP000254304">
    <property type="component" value="Unassembled WGS sequence"/>
</dbReference>
<dbReference type="InterPro" id="IPR004143">
    <property type="entry name" value="BPL_LPL_catalytic"/>
</dbReference>
<dbReference type="InterPro" id="IPR045864">
    <property type="entry name" value="aa-tRNA-synth_II/BPL/LPL"/>
</dbReference>
<keyword evidence="2" id="KW-0808">Transferase</keyword>
<accession>A0A377NG96</accession>
<dbReference type="EC" id="2.3.1.181" evidence="2"/>
<feature type="domain" description="BPL/LPL catalytic" evidence="1">
    <location>
        <begin position="1"/>
        <end position="72"/>
    </location>
</feature>
<sequence>MYVMVDLKRKKLGVRQLVTAIEQTVVDTLAHFSIEAYPRADAPGVYVDRKKNLFAGSAYPQRLFVARFGAEY</sequence>
<dbReference type="EMBL" id="UGGO01000001">
    <property type="protein sequence ID" value="STQ45794.1"/>
    <property type="molecule type" value="Genomic_DNA"/>
</dbReference>
<dbReference type="Gene3D" id="3.30.930.10">
    <property type="entry name" value="Bira Bifunctional Protein, Domain 2"/>
    <property type="match status" value="1"/>
</dbReference>
<proteinExistence type="predicted"/>
<protein>
    <submittedName>
        <fullName evidence="2">Octanoyltransferase</fullName>
        <ecNumber evidence="2">2.3.1.181</ecNumber>
    </submittedName>
</protein>
<dbReference type="SUPFAM" id="SSF55681">
    <property type="entry name" value="Class II aaRS and biotin synthetases"/>
    <property type="match status" value="1"/>
</dbReference>